<feature type="binding site" evidence="7">
    <location>
        <begin position="65"/>
        <end position="67"/>
    </location>
    <ligand>
        <name>5-amino-6-(D-ribitylamino)uracil</name>
        <dbReference type="ChEBI" id="CHEBI:15934"/>
    </ligand>
</feature>
<dbReference type="NCBIfam" id="TIGR00114">
    <property type="entry name" value="lumazine-synth"/>
    <property type="match status" value="1"/>
</dbReference>
<dbReference type="GO" id="GO:0009231">
    <property type="term" value="P:riboflavin biosynthetic process"/>
    <property type="evidence" value="ECO:0007669"/>
    <property type="project" value="UniProtKB-UniRule"/>
</dbReference>
<comment type="caution">
    <text evidence="7">Lacks conserved residue(s) required for the propagation of feature annotation.</text>
</comment>
<dbReference type="PANTHER" id="PTHR21058:SF0">
    <property type="entry name" value="6,7-DIMETHYL-8-RIBITYLLUMAZINE SYNTHASE"/>
    <property type="match status" value="1"/>
</dbReference>
<evidence type="ECO:0000256" key="1">
    <source>
        <dbReference type="ARBA" id="ARBA00004917"/>
    </source>
</evidence>
<dbReference type="Pfam" id="PF00885">
    <property type="entry name" value="DMRL_synthase"/>
    <property type="match status" value="1"/>
</dbReference>
<keyword evidence="9" id="KW-1185">Reference proteome</keyword>
<dbReference type="AlphaFoldDB" id="A0A9Q4GG92"/>
<dbReference type="Proteomes" id="UP001149411">
    <property type="component" value="Unassembled WGS sequence"/>
</dbReference>
<comment type="function">
    <text evidence="7">Catalyzes the formation of 6,7-dimethyl-8-ribityllumazine by condensation of 5-amino-6-(D-ribitylamino)uracil with 3,4-dihydroxy-2-butanone 4-phosphate. This is the penultimate step in the biosynthesis of riboflavin.</text>
</comment>
<name>A0A9Q4GG92_9EURY</name>
<dbReference type="CDD" id="cd09211">
    <property type="entry name" value="Lumazine_synthase_archaeal"/>
    <property type="match status" value="1"/>
</dbReference>
<proteinExistence type="inferred from homology"/>
<comment type="pathway">
    <text evidence="1 7">Cofactor biosynthesis; riboflavin biosynthesis; riboflavin from 2-hydroxy-3-oxobutyl phosphate and 5-amino-6-(D-ribitylamino)uracil: step 1/2.</text>
</comment>
<evidence type="ECO:0000256" key="7">
    <source>
        <dbReference type="HAMAP-Rule" id="MF_00178"/>
    </source>
</evidence>
<feature type="active site" description="Proton donor" evidence="7">
    <location>
        <position position="73"/>
    </location>
</feature>
<keyword evidence="4 7" id="KW-0686">Riboflavin biosynthesis</keyword>
<dbReference type="EC" id="2.5.1.78" evidence="3 7"/>
<feature type="binding site" evidence="7">
    <location>
        <begin position="70"/>
        <end position="71"/>
    </location>
    <ligand>
        <name>(2S)-2-hydroxy-3-oxobutyl phosphate</name>
        <dbReference type="ChEBI" id="CHEBI:58830"/>
    </ligand>
</feature>
<comment type="catalytic activity">
    <reaction evidence="6 7">
        <text>(2S)-2-hydroxy-3-oxobutyl phosphate + 5-amino-6-(D-ribitylamino)uracil = 6,7-dimethyl-8-(1-D-ribityl)lumazine + phosphate + 2 H2O + H(+)</text>
        <dbReference type="Rhea" id="RHEA:26152"/>
        <dbReference type="ChEBI" id="CHEBI:15377"/>
        <dbReference type="ChEBI" id="CHEBI:15378"/>
        <dbReference type="ChEBI" id="CHEBI:15934"/>
        <dbReference type="ChEBI" id="CHEBI:43474"/>
        <dbReference type="ChEBI" id="CHEBI:58201"/>
        <dbReference type="ChEBI" id="CHEBI:58830"/>
        <dbReference type="EC" id="2.5.1.78"/>
    </reaction>
</comment>
<evidence type="ECO:0000256" key="6">
    <source>
        <dbReference type="ARBA" id="ARBA00048785"/>
    </source>
</evidence>
<dbReference type="GO" id="GO:0000906">
    <property type="term" value="F:6,7-dimethyl-8-ribityllumazine synthase activity"/>
    <property type="evidence" value="ECO:0007669"/>
    <property type="project" value="UniProtKB-UniRule"/>
</dbReference>
<comment type="similarity">
    <text evidence="2 7">Belongs to the DMRL synthase family.</text>
</comment>
<dbReference type="SUPFAM" id="SSF52121">
    <property type="entry name" value="Lumazine synthase"/>
    <property type="match status" value="1"/>
</dbReference>
<dbReference type="RefSeq" id="WP_266086296.1">
    <property type="nucleotide sequence ID" value="NZ_RKLV01000003.1"/>
</dbReference>
<organism evidence="8 9">
    <name type="scientific">Halorutilus salinus</name>
    <dbReference type="NCBI Taxonomy" id="2487751"/>
    <lineage>
        <taxon>Archaea</taxon>
        <taxon>Methanobacteriati</taxon>
        <taxon>Methanobacteriota</taxon>
        <taxon>Stenosarchaea group</taxon>
        <taxon>Halobacteria</taxon>
        <taxon>Halorutilales</taxon>
        <taxon>Halorutilaceae</taxon>
        <taxon>Halorutilus</taxon>
    </lineage>
</organism>
<accession>A0A9Q4GG92</accession>
<evidence type="ECO:0000256" key="2">
    <source>
        <dbReference type="ARBA" id="ARBA00007424"/>
    </source>
</evidence>
<evidence type="ECO:0000256" key="3">
    <source>
        <dbReference type="ARBA" id="ARBA00012664"/>
    </source>
</evidence>
<sequence>MKIGLVVSEFNTEVTHEMEERAVEKADELGVEVITVRVPGAYDAPLAVKRLCERDGTDAVATAGAVVTGDTDHDAVVTETAAEALTRLSLEHDKPVTLGVAGPGMSGAEARERLDYGARAVESAVEMVRTLEGIED</sequence>
<reference evidence="8" key="1">
    <citation type="submission" date="2022-09" db="EMBL/GenBank/DDBJ databases">
        <title>Haloadaptaus new haloarchaeum isolated from saline soil.</title>
        <authorList>
            <person name="Duran-Viseras A."/>
            <person name="Sanchez-Porro C."/>
            <person name="Ventosa A."/>
        </authorList>
    </citation>
    <scope>NUCLEOTIDE SEQUENCE</scope>
    <source>
        <strain evidence="8">F3-133</strain>
    </source>
</reference>
<dbReference type="InterPro" id="IPR034964">
    <property type="entry name" value="LS"/>
</dbReference>
<dbReference type="PANTHER" id="PTHR21058">
    <property type="entry name" value="6,7-DIMETHYL-8-RIBITYLLUMAZINE SYNTHASE DMRL SYNTHASE LUMAZINE SYNTHASE"/>
    <property type="match status" value="1"/>
</dbReference>
<feature type="binding site" evidence="7">
    <location>
        <position position="10"/>
    </location>
    <ligand>
        <name>5-amino-6-(D-ribitylamino)uracil</name>
        <dbReference type="ChEBI" id="CHEBI:15934"/>
    </ligand>
</feature>
<evidence type="ECO:0000313" key="8">
    <source>
        <dbReference type="EMBL" id="MCX2818452.1"/>
    </source>
</evidence>
<evidence type="ECO:0000313" key="9">
    <source>
        <dbReference type="Proteomes" id="UP001149411"/>
    </source>
</evidence>
<dbReference type="HAMAP" id="MF_00178">
    <property type="entry name" value="Lumazine_synth"/>
    <property type="match status" value="1"/>
</dbReference>
<protein>
    <recommendedName>
        <fullName evidence="3 7">6,7-dimethyl-8-ribityllumazine synthase</fullName>
        <shortName evidence="7">DMRL synthase</shortName>
        <shortName evidence="7">LS</shortName>
        <shortName evidence="7">Lumazine synthase</shortName>
        <ecNumber evidence="3 7">2.5.1.78</ecNumber>
    </recommendedName>
</protein>
<keyword evidence="5 7" id="KW-0808">Transferase</keyword>
<dbReference type="Gene3D" id="3.40.50.960">
    <property type="entry name" value="Lumazine/riboflavin synthase"/>
    <property type="match status" value="1"/>
</dbReference>
<comment type="caution">
    <text evidence="8">The sequence shown here is derived from an EMBL/GenBank/DDBJ whole genome shotgun (WGS) entry which is preliminary data.</text>
</comment>
<gene>
    <name evidence="7 8" type="primary">ribH</name>
    <name evidence="8" type="ORF">EGH25_03675</name>
</gene>
<dbReference type="InterPro" id="IPR036467">
    <property type="entry name" value="LS/RS_sf"/>
</dbReference>
<feature type="binding site" evidence="7">
    <location>
        <begin position="41"/>
        <end position="43"/>
    </location>
    <ligand>
        <name>5-amino-6-(D-ribitylamino)uracil</name>
        <dbReference type="ChEBI" id="CHEBI:15934"/>
    </ligand>
</feature>
<feature type="binding site" evidence="7">
    <location>
        <position position="98"/>
    </location>
    <ligand>
        <name>5-amino-6-(D-ribitylamino)uracil</name>
        <dbReference type="ChEBI" id="CHEBI:15934"/>
    </ligand>
</feature>
<evidence type="ECO:0000256" key="5">
    <source>
        <dbReference type="ARBA" id="ARBA00022679"/>
    </source>
</evidence>
<dbReference type="EMBL" id="RKLV01000003">
    <property type="protein sequence ID" value="MCX2818452.1"/>
    <property type="molecule type" value="Genomic_DNA"/>
</dbReference>
<evidence type="ECO:0000256" key="4">
    <source>
        <dbReference type="ARBA" id="ARBA00022619"/>
    </source>
</evidence>
<dbReference type="GO" id="GO:0009349">
    <property type="term" value="C:riboflavin synthase complex"/>
    <property type="evidence" value="ECO:0007669"/>
    <property type="project" value="UniProtKB-UniRule"/>
</dbReference>
<dbReference type="InterPro" id="IPR002180">
    <property type="entry name" value="LS/RS"/>
</dbReference>